<protein>
    <submittedName>
        <fullName evidence="2">Uncharacterized protein</fullName>
    </submittedName>
</protein>
<feature type="transmembrane region" description="Helical" evidence="1">
    <location>
        <begin position="195"/>
        <end position="227"/>
    </location>
</feature>
<keyword evidence="1" id="KW-0472">Membrane</keyword>
<dbReference type="PANTHER" id="PTHR40076:SF1">
    <property type="entry name" value="MEMBRANE PROTEIN"/>
    <property type="match status" value="1"/>
</dbReference>
<dbReference type="EMBL" id="QRAN01000003">
    <property type="protein sequence ID" value="RLQ23163.1"/>
    <property type="molecule type" value="Genomic_DNA"/>
</dbReference>
<comment type="caution">
    <text evidence="2">The sequence shown here is derived from an EMBL/GenBank/DDBJ whole genome shotgun (WGS) entry which is preliminary data.</text>
</comment>
<evidence type="ECO:0000313" key="2">
    <source>
        <dbReference type="EMBL" id="RLQ23163.1"/>
    </source>
</evidence>
<keyword evidence="1" id="KW-0812">Transmembrane</keyword>
<sequence>MVEMDASRDSSAGSLERGLAGDYQLNLGSWLAEAWGRVDGNKGVIWMAMLFYIGLAFLIGMFFGILNTSPVDPGTVQPPSLIELIGNIVSALVLMPMAVGLGFLATAVAMGHRPNPKSLFAWYDKTLKIFLTAVLMNILIFVGLLLLVLPGIYLAVSYQIALPLMVDKKLGPWQALEASRKIIGHCWFRVLAFDVIAAVVIMLSTLLLGIPLIWAVPALVIAFGILYRNLAGIEEDTLARVLAS</sequence>
<dbReference type="InterPro" id="IPR010380">
    <property type="entry name" value="DUF975"/>
</dbReference>
<keyword evidence="1" id="KW-1133">Transmembrane helix</keyword>
<dbReference type="Proteomes" id="UP000265509">
    <property type="component" value="Unassembled WGS sequence"/>
</dbReference>
<reference evidence="2 3" key="1">
    <citation type="submission" date="2018-07" db="EMBL/GenBank/DDBJ databases">
        <title>Halioglobus sp. genome submission.</title>
        <authorList>
            <person name="Ye M.-Q."/>
            <person name="Du Z.-J."/>
        </authorList>
    </citation>
    <scope>NUCLEOTIDE SEQUENCE [LARGE SCALE GENOMIC DNA]</scope>
    <source>
        <strain evidence="2 3">U0301</strain>
    </source>
</reference>
<gene>
    <name evidence="2" type="ORF">DWB85_04130</name>
</gene>
<dbReference type="AlphaFoldDB" id="A0A3L7E3T8"/>
<feature type="transmembrane region" description="Helical" evidence="1">
    <location>
        <begin position="129"/>
        <end position="156"/>
    </location>
</feature>
<name>A0A3L7E3T8_9GAMM</name>
<keyword evidence="3" id="KW-1185">Reference proteome</keyword>
<feature type="transmembrane region" description="Helical" evidence="1">
    <location>
        <begin position="85"/>
        <end position="108"/>
    </location>
</feature>
<proteinExistence type="predicted"/>
<dbReference type="PANTHER" id="PTHR40076">
    <property type="entry name" value="MEMBRANE PROTEIN-RELATED"/>
    <property type="match status" value="1"/>
</dbReference>
<evidence type="ECO:0000313" key="3">
    <source>
        <dbReference type="Proteomes" id="UP000265509"/>
    </source>
</evidence>
<evidence type="ECO:0000256" key="1">
    <source>
        <dbReference type="SAM" id="Phobius"/>
    </source>
</evidence>
<feature type="transmembrane region" description="Helical" evidence="1">
    <location>
        <begin position="44"/>
        <end position="65"/>
    </location>
</feature>
<accession>A0A3L7E3T8</accession>
<organism evidence="2 3">
    <name type="scientific">Seongchinamella sediminis</name>
    <dbReference type="NCBI Taxonomy" id="2283635"/>
    <lineage>
        <taxon>Bacteria</taxon>
        <taxon>Pseudomonadati</taxon>
        <taxon>Pseudomonadota</taxon>
        <taxon>Gammaproteobacteria</taxon>
        <taxon>Cellvibrionales</taxon>
        <taxon>Halieaceae</taxon>
        <taxon>Seongchinamella</taxon>
    </lineage>
</organism>